<dbReference type="Proteomes" id="UP000014417">
    <property type="component" value="Unassembled WGS sequence"/>
</dbReference>
<reference evidence="1 2" key="1">
    <citation type="submission" date="2013-04" db="EMBL/GenBank/DDBJ databases">
        <title>The Genome Sequence of Propionimicrobium lymphophilum ACS-093-V-SCH5.</title>
        <authorList>
            <consortium name="The Broad Institute Genomics Platform"/>
            <person name="Earl A."/>
            <person name="Ward D."/>
            <person name="Feldgarden M."/>
            <person name="Gevers D."/>
            <person name="Saerens B."/>
            <person name="Vaneechoutte M."/>
            <person name="Walker B."/>
            <person name="Young S."/>
            <person name="Zeng Q."/>
            <person name="Gargeya S."/>
            <person name="Fitzgerald M."/>
            <person name="Haas B."/>
            <person name="Abouelleil A."/>
            <person name="Allen A.W."/>
            <person name="Alvarado L."/>
            <person name="Arachchi H.M."/>
            <person name="Berlin A.M."/>
            <person name="Chapman S.B."/>
            <person name="Gainer-Dewar J."/>
            <person name="Goldberg J."/>
            <person name="Griggs A."/>
            <person name="Gujja S."/>
            <person name="Hansen M."/>
            <person name="Howarth C."/>
            <person name="Imamovic A."/>
            <person name="Ireland A."/>
            <person name="Larimer J."/>
            <person name="McCowan C."/>
            <person name="Murphy C."/>
            <person name="Pearson M."/>
            <person name="Poon T.W."/>
            <person name="Priest M."/>
            <person name="Roberts A."/>
            <person name="Saif S."/>
            <person name="Shea T."/>
            <person name="Sisk P."/>
            <person name="Sykes S."/>
            <person name="Wortman J."/>
            <person name="Nusbaum C."/>
            <person name="Birren B."/>
        </authorList>
    </citation>
    <scope>NUCLEOTIDE SEQUENCE [LARGE SCALE GENOMIC DNA]</scope>
    <source>
        <strain evidence="1 2">ACS-093-V-SCH5</strain>
    </source>
</reference>
<gene>
    <name evidence="1" type="ORF">HMPREF9306_01182</name>
</gene>
<name>S2WYR1_9ACTN</name>
<dbReference type="SUPFAM" id="SSF57938">
    <property type="entry name" value="DnaJ/Hsp40 cysteine-rich domain"/>
    <property type="match status" value="1"/>
</dbReference>
<dbReference type="STRING" id="883161.HMPREF9306_01182"/>
<keyword evidence="2" id="KW-1185">Reference proteome</keyword>
<dbReference type="EMBL" id="AGZR01000006">
    <property type="protein sequence ID" value="EPD32874.1"/>
    <property type="molecule type" value="Genomic_DNA"/>
</dbReference>
<comment type="caution">
    <text evidence="1">The sequence shown here is derived from an EMBL/GenBank/DDBJ whole genome shotgun (WGS) entry which is preliminary data.</text>
</comment>
<proteinExistence type="predicted"/>
<evidence type="ECO:0000313" key="2">
    <source>
        <dbReference type="Proteomes" id="UP000014417"/>
    </source>
</evidence>
<dbReference type="HOGENOM" id="CLU_2619187_0_0_11"/>
<dbReference type="InterPro" id="IPR036410">
    <property type="entry name" value="HSP_DnaJ_Cys-rich_dom_sf"/>
</dbReference>
<evidence type="ECO:0000313" key="1">
    <source>
        <dbReference type="EMBL" id="EPD32874.1"/>
    </source>
</evidence>
<dbReference type="AlphaFoldDB" id="S2WYR1"/>
<organism evidence="1 2">
    <name type="scientific">Propionimicrobium lymphophilum ACS-093-V-SCH5</name>
    <dbReference type="NCBI Taxonomy" id="883161"/>
    <lineage>
        <taxon>Bacteria</taxon>
        <taxon>Bacillati</taxon>
        <taxon>Actinomycetota</taxon>
        <taxon>Actinomycetes</taxon>
        <taxon>Propionibacteriales</taxon>
        <taxon>Propionibacteriaceae</taxon>
        <taxon>Propionimicrobium</taxon>
    </lineage>
</organism>
<protein>
    <submittedName>
        <fullName evidence="1">Uncharacterized protein</fullName>
    </submittedName>
</protein>
<dbReference type="RefSeq" id="WP_016456012.1">
    <property type="nucleotide sequence ID" value="NZ_KE150269.1"/>
</dbReference>
<accession>S2WYR1</accession>
<sequence>MPTATLEIPIDPLTGDEYYVRVPDSDYECGWRELPYSSVIEHVFECEGCEGVGDVSCPWCEGVGVVADPDFEWSGFYG</sequence>